<dbReference type="Pfam" id="PF03621">
    <property type="entry name" value="MbtH"/>
    <property type="match status" value="1"/>
</dbReference>
<evidence type="ECO:0000259" key="1">
    <source>
        <dbReference type="SMART" id="SM00923"/>
    </source>
</evidence>
<gene>
    <name evidence="2" type="ORF">Athai_13640</name>
</gene>
<dbReference type="GO" id="GO:0005829">
    <property type="term" value="C:cytosol"/>
    <property type="evidence" value="ECO:0007669"/>
    <property type="project" value="TreeGrafter"/>
</dbReference>
<accession>A0A7R7HVQ1</accession>
<dbReference type="AlphaFoldDB" id="A0A7R7HVQ1"/>
<dbReference type="PANTHER" id="PTHR38444">
    <property type="entry name" value="ENTEROBACTIN BIOSYNTHESIS PROTEIN YBDZ"/>
    <property type="match status" value="1"/>
</dbReference>
<dbReference type="SUPFAM" id="SSF160582">
    <property type="entry name" value="MbtH-like"/>
    <property type="match status" value="1"/>
</dbReference>
<keyword evidence="3" id="KW-1185">Reference proteome</keyword>
<sequence length="75" mass="8328">MLDGPAGATGFDDESGWFFVVVNAEEQYSIWPGQLSLPSGWQEAGHRGDRASCLAYIDEVWTDLRPLSLRQQIAD</sequence>
<feature type="domain" description="MbtH-like" evidence="1">
    <location>
        <begin position="9"/>
        <end position="59"/>
    </location>
</feature>
<reference evidence="2 3" key="1">
    <citation type="submission" date="2020-08" db="EMBL/GenBank/DDBJ databases">
        <title>Whole genome shotgun sequence of Actinocatenispora thailandica NBRC 105041.</title>
        <authorList>
            <person name="Komaki H."/>
            <person name="Tamura T."/>
        </authorList>
    </citation>
    <scope>NUCLEOTIDE SEQUENCE [LARGE SCALE GENOMIC DNA]</scope>
    <source>
        <strain evidence="2 3">NBRC 105041</strain>
    </source>
</reference>
<dbReference type="Gene3D" id="3.90.820.10">
    <property type="entry name" value="Structural Genomics, Unknown Function 30-nov-00 1gh9 Mol_id"/>
    <property type="match status" value="1"/>
</dbReference>
<dbReference type="InterPro" id="IPR037407">
    <property type="entry name" value="MLP_fam"/>
</dbReference>
<dbReference type="Proteomes" id="UP000611640">
    <property type="component" value="Chromosome"/>
</dbReference>
<dbReference type="InterPro" id="IPR005153">
    <property type="entry name" value="MbtH-like_dom"/>
</dbReference>
<name>A0A7R7HVQ1_9ACTN</name>
<organism evidence="2 3">
    <name type="scientific">Actinocatenispora thailandica</name>
    <dbReference type="NCBI Taxonomy" id="227318"/>
    <lineage>
        <taxon>Bacteria</taxon>
        <taxon>Bacillati</taxon>
        <taxon>Actinomycetota</taxon>
        <taxon>Actinomycetes</taxon>
        <taxon>Micromonosporales</taxon>
        <taxon>Micromonosporaceae</taxon>
        <taxon>Actinocatenispora</taxon>
    </lineage>
</organism>
<dbReference type="RefSeq" id="WP_203960684.1">
    <property type="nucleotide sequence ID" value="NZ_AP023355.1"/>
</dbReference>
<dbReference type="GO" id="GO:0019290">
    <property type="term" value="P:siderophore biosynthetic process"/>
    <property type="evidence" value="ECO:0007669"/>
    <property type="project" value="TreeGrafter"/>
</dbReference>
<evidence type="ECO:0000313" key="3">
    <source>
        <dbReference type="Proteomes" id="UP000611640"/>
    </source>
</evidence>
<dbReference type="InterPro" id="IPR038020">
    <property type="entry name" value="MbtH-like_sf"/>
</dbReference>
<dbReference type="SMART" id="SM00923">
    <property type="entry name" value="MbtH"/>
    <property type="match status" value="1"/>
</dbReference>
<evidence type="ECO:0000313" key="2">
    <source>
        <dbReference type="EMBL" id="BCJ33861.1"/>
    </source>
</evidence>
<proteinExistence type="predicted"/>
<dbReference type="KEGG" id="atl:Athai_13640"/>
<dbReference type="PANTHER" id="PTHR38444:SF1">
    <property type="entry name" value="ENTEROBACTIN BIOSYNTHESIS PROTEIN YBDZ"/>
    <property type="match status" value="1"/>
</dbReference>
<dbReference type="EMBL" id="AP023355">
    <property type="protein sequence ID" value="BCJ33861.1"/>
    <property type="molecule type" value="Genomic_DNA"/>
</dbReference>
<protein>
    <submittedName>
        <fullName evidence="2">Antibiotic synthesis protein MbtH</fullName>
    </submittedName>
</protein>